<dbReference type="AlphaFoldDB" id="A0A067P0L1"/>
<dbReference type="InParanoid" id="A0A067P0L1"/>
<dbReference type="VEuPathDB" id="FungiDB:PLEOSDRAFT_1080829"/>
<dbReference type="Proteomes" id="UP000027073">
    <property type="component" value="Unassembled WGS sequence"/>
</dbReference>
<feature type="region of interest" description="Disordered" evidence="1">
    <location>
        <begin position="868"/>
        <end position="913"/>
    </location>
</feature>
<feature type="compositionally biased region" description="Basic residues" evidence="1">
    <location>
        <begin position="887"/>
        <end position="905"/>
    </location>
</feature>
<proteinExistence type="predicted"/>
<feature type="compositionally biased region" description="Basic and acidic residues" evidence="1">
    <location>
        <begin position="17"/>
        <end position="26"/>
    </location>
</feature>
<feature type="compositionally biased region" description="Basic and acidic residues" evidence="1">
    <location>
        <begin position="876"/>
        <end position="886"/>
    </location>
</feature>
<feature type="compositionally biased region" description="Basic residues" evidence="1">
    <location>
        <begin position="419"/>
        <end position="430"/>
    </location>
</feature>
<organism evidence="2 3">
    <name type="scientific">Pleurotus ostreatus (strain PC15)</name>
    <name type="common">Oyster mushroom</name>
    <dbReference type="NCBI Taxonomy" id="1137138"/>
    <lineage>
        <taxon>Eukaryota</taxon>
        <taxon>Fungi</taxon>
        <taxon>Dikarya</taxon>
        <taxon>Basidiomycota</taxon>
        <taxon>Agaricomycotina</taxon>
        <taxon>Agaricomycetes</taxon>
        <taxon>Agaricomycetidae</taxon>
        <taxon>Agaricales</taxon>
        <taxon>Pleurotineae</taxon>
        <taxon>Pleurotaceae</taxon>
        <taxon>Pleurotus</taxon>
    </lineage>
</organism>
<dbReference type="STRING" id="1137138.A0A067P0L1"/>
<feature type="compositionally biased region" description="Basic and acidic residues" evidence="1">
    <location>
        <begin position="35"/>
        <end position="60"/>
    </location>
</feature>
<protein>
    <submittedName>
        <fullName evidence="2">Uncharacterized protein</fullName>
    </submittedName>
</protein>
<dbReference type="HOGENOM" id="CLU_318591_0_0_1"/>
<evidence type="ECO:0000313" key="2">
    <source>
        <dbReference type="EMBL" id="KDQ33714.1"/>
    </source>
</evidence>
<feature type="compositionally biased region" description="Basic and acidic residues" evidence="1">
    <location>
        <begin position="451"/>
        <end position="461"/>
    </location>
</feature>
<name>A0A067P0L1_PLEO1</name>
<feature type="compositionally biased region" description="Polar residues" evidence="1">
    <location>
        <begin position="441"/>
        <end position="450"/>
    </location>
</feature>
<evidence type="ECO:0000256" key="1">
    <source>
        <dbReference type="SAM" id="MobiDB-lite"/>
    </source>
</evidence>
<accession>A0A067P0L1</accession>
<dbReference type="EMBL" id="KL198004">
    <property type="protein sequence ID" value="KDQ33714.1"/>
    <property type="molecule type" value="Genomic_DNA"/>
</dbReference>
<reference evidence="3" key="1">
    <citation type="journal article" date="2014" name="Proc. Natl. Acad. Sci. U.S.A.">
        <title>Extensive sampling of basidiomycete genomes demonstrates inadequacy of the white-rot/brown-rot paradigm for wood decay fungi.</title>
        <authorList>
            <person name="Riley R."/>
            <person name="Salamov A.A."/>
            <person name="Brown D.W."/>
            <person name="Nagy L.G."/>
            <person name="Floudas D."/>
            <person name="Held B.W."/>
            <person name="Levasseur A."/>
            <person name="Lombard V."/>
            <person name="Morin E."/>
            <person name="Otillar R."/>
            <person name="Lindquist E.A."/>
            <person name="Sun H."/>
            <person name="LaButti K.M."/>
            <person name="Schmutz J."/>
            <person name="Jabbour D."/>
            <person name="Luo H."/>
            <person name="Baker S.E."/>
            <person name="Pisabarro A.G."/>
            <person name="Walton J.D."/>
            <person name="Blanchette R.A."/>
            <person name="Henrissat B."/>
            <person name="Martin F."/>
            <person name="Cullen D."/>
            <person name="Hibbett D.S."/>
            <person name="Grigoriev I.V."/>
        </authorList>
    </citation>
    <scope>NUCLEOTIDE SEQUENCE [LARGE SCALE GENOMIC DNA]</scope>
    <source>
        <strain evidence="3">PC15</strain>
    </source>
</reference>
<feature type="region of interest" description="Disordered" evidence="1">
    <location>
        <begin position="1"/>
        <end position="89"/>
    </location>
</feature>
<sequence>MPEMANRAPAGNTNSRQQEERNEPAPKRPRLGKGRNLEEGEVEEHPPTQTRYDIDMDHNTGDQGNEDPPPPPPPPPASPPPLPPAYLENPHMQFSRRDLAPLLPTESRIAYTQGYFPRVVKSLDALLSGIDEVTAEAIKNQPDKFIALLVYGGGDKIKEENPNLMKDIQAFLQGLAIEGSEKLRVIDPPKKDNSNRGAFAKPHILLLQYGSPALRAFILWFQTFAFQIEGRRIAFSAVRFDITVRPWFITDITGQFVDDDPHMMNIANEAIKQHLSKDATFRNHVDGCLAKVEKPRSINERVRDALSTFEIWSMRITDKTKQERTVWQLFAKPIAGDGAEYTEWLNIIKNQRYYIDTAIEIKLAKLKSLKPYDSCAFCKCETHASEDCPYPKVADWKGPIPKEVMAARESHNEDTHTRGGARGRGSRGRGGRGDMAKRSKTSYNTSTPRDLNQRQEDEPTKRKIPKSQRNKMATDDEHVSYKSGRSFKKLPKTKTKARYVPYTPPFLLGPQEDTANAVACSEHIVLKETVITQGPLQTTLVQARVNGFFSTVLPSDLTSENPHWDVIPKQTTPPATTIPYTVVDMPKMIHKHSTLLGNVRSEVKTMLDEKRDSTVLILPLGAGNRFVRDNPQYTKQVLAFIRSLETAGGQAVTLAPPAHQFEPPAKARFALPFAYVAGNIAPELRNFLLFRQTFAFKVQGKEVAFQAVEPPREAPSSWVIANFTGGCVSSDIGEMKKALGAVISALFDDDNFTREVNKVLTARGIGQSVLERKIIMLTSLSLAYIPRSTDEIEHTPVWQLAGRPLYDNMKDHRQWLKTLRRTAFHIGDMKYLTSTTEIIGCVWCKAETHSSEDCPFPRLEDWKGPIPNHDFVTPEPHYRPDAGVKQRKERKRAKKEKAVRKKGKKNVMPTSAK</sequence>
<feature type="compositionally biased region" description="Basic and acidic residues" evidence="1">
    <location>
        <begin position="407"/>
        <end position="417"/>
    </location>
</feature>
<dbReference type="OrthoDB" id="2755229at2759"/>
<gene>
    <name evidence="2" type="ORF">PLEOSDRAFT_1080829</name>
</gene>
<feature type="region of interest" description="Disordered" evidence="1">
    <location>
        <begin position="407"/>
        <end position="482"/>
    </location>
</feature>
<evidence type="ECO:0000313" key="3">
    <source>
        <dbReference type="Proteomes" id="UP000027073"/>
    </source>
</evidence>
<feature type="compositionally biased region" description="Pro residues" evidence="1">
    <location>
        <begin position="67"/>
        <end position="84"/>
    </location>
</feature>